<proteinExistence type="predicted"/>
<sequence length="412" mass="46442">MVQGKADSRADWGQVRGLYEQMSTILGKSNDATSTFELPGPPELPDIISGPLALRFGRVFSAYAGREEIFGNDLLEVMSEVDSLAGSDRDRFRQLYADLRFEQLTPYRVSETKRRRPRPFEAAIETCRRIRDMNTLRRVISTGKVPTAGILGGSANYGRFYNVKGHPRVGATPSDLDILLVVPNAKEIPDLCATLGSFSELDGGAVDKLVARSHIHQALVESDPQAGTLLSQKIPIWKDSSDAFMEQRGLESNYDISFHIASLDVFEKIILQSMPKIPDNSRVGILDYRADRPLRKLASRGFNGIDAWIAQEYAEVDSGFLNQVQVFDSYGQRFKPGIHQGLVMPEFEIRWDDEPLSLRVPVAHFKWKVLERLRQERAQRPWEVQLLSLSHARFSIFAPHVKQQVDNLSIES</sequence>
<organism evidence="1 2">
    <name type="scientific">Streptomyces xantholiticus</name>
    <dbReference type="NCBI Taxonomy" id="68285"/>
    <lineage>
        <taxon>Bacteria</taxon>
        <taxon>Bacillati</taxon>
        <taxon>Actinomycetota</taxon>
        <taxon>Actinomycetes</taxon>
        <taxon>Kitasatosporales</taxon>
        <taxon>Streptomycetaceae</taxon>
        <taxon>Streptomyces</taxon>
    </lineage>
</organism>
<evidence type="ECO:0008006" key="3">
    <source>
        <dbReference type="Google" id="ProtNLM"/>
    </source>
</evidence>
<keyword evidence="2" id="KW-1185">Reference proteome</keyword>
<accession>A0ABV1UPF1</accession>
<comment type="caution">
    <text evidence="1">The sequence shown here is derived from an EMBL/GenBank/DDBJ whole genome shotgun (WGS) entry which is preliminary data.</text>
</comment>
<dbReference type="EMBL" id="JBEPBX010000003">
    <property type="protein sequence ID" value="MER6612684.1"/>
    <property type="molecule type" value="Genomic_DNA"/>
</dbReference>
<name>A0ABV1UPF1_9ACTN</name>
<gene>
    <name evidence="1" type="ORF">ABT276_04710</name>
</gene>
<evidence type="ECO:0000313" key="1">
    <source>
        <dbReference type="EMBL" id="MER6612684.1"/>
    </source>
</evidence>
<dbReference type="Proteomes" id="UP001445472">
    <property type="component" value="Unassembled WGS sequence"/>
</dbReference>
<dbReference type="RefSeq" id="WP_351975068.1">
    <property type="nucleotide sequence ID" value="NZ_JBEPBX010000003.1"/>
</dbReference>
<reference evidence="1 2" key="1">
    <citation type="submission" date="2024-06" db="EMBL/GenBank/DDBJ databases">
        <title>The Natural Products Discovery Center: Release of the First 8490 Sequenced Strains for Exploring Actinobacteria Biosynthetic Diversity.</title>
        <authorList>
            <person name="Kalkreuter E."/>
            <person name="Kautsar S.A."/>
            <person name="Yang D."/>
            <person name="Bader C.D."/>
            <person name="Teijaro C.N."/>
            <person name="Fluegel L."/>
            <person name="Davis C.M."/>
            <person name="Simpson J.R."/>
            <person name="Lauterbach L."/>
            <person name="Steele A.D."/>
            <person name="Gui C."/>
            <person name="Meng S."/>
            <person name="Li G."/>
            <person name="Viehrig K."/>
            <person name="Ye F."/>
            <person name="Su P."/>
            <person name="Kiefer A.F."/>
            <person name="Nichols A."/>
            <person name="Cepeda A.J."/>
            <person name="Yan W."/>
            <person name="Fan B."/>
            <person name="Jiang Y."/>
            <person name="Adhikari A."/>
            <person name="Zheng C.-J."/>
            <person name="Schuster L."/>
            <person name="Cowan T.M."/>
            <person name="Smanski M.J."/>
            <person name="Chevrette M.G."/>
            <person name="De Carvalho L.P.S."/>
            <person name="Shen B."/>
        </authorList>
    </citation>
    <scope>NUCLEOTIDE SEQUENCE [LARGE SCALE GENOMIC DNA]</scope>
    <source>
        <strain evidence="1 2">NPDC000837</strain>
    </source>
</reference>
<evidence type="ECO:0000313" key="2">
    <source>
        <dbReference type="Proteomes" id="UP001445472"/>
    </source>
</evidence>
<protein>
    <recommendedName>
        <fullName evidence="3">Nucleotidyltransferase family protein</fullName>
    </recommendedName>
</protein>